<evidence type="ECO:0000313" key="3">
    <source>
        <dbReference type="Proteomes" id="UP000032289"/>
    </source>
</evidence>
<dbReference type="PANTHER" id="PTHR39157:SF1">
    <property type="entry name" value="DOXX FAMILY PROTEIN"/>
    <property type="match status" value="1"/>
</dbReference>
<keyword evidence="1" id="KW-0472">Membrane</keyword>
<organism evidence="2 3">
    <name type="scientific">Weissella cibaria</name>
    <dbReference type="NCBI Taxonomy" id="137591"/>
    <lineage>
        <taxon>Bacteria</taxon>
        <taxon>Bacillati</taxon>
        <taxon>Bacillota</taxon>
        <taxon>Bacilli</taxon>
        <taxon>Lactobacillales</taxon>
        <taxon>Lactobacillaceae</taxon>
        <taxon>Weissella</taxon>
    </lineage>
</organism>
<evidence type="ECO:0000256" key="1">
    <source>
        <dbReference type="SAM" id="Phobius"/>
    </source>
</evidence>
<dbReference type="EMBL" id="JWHT01000057">
    <property type="protein sequence ID" value="KIU20669.1"/>
    <property type="molecule type" value="Genomic_DNA"/>
</dbReference>
<dbReference type="AlphaFoldDB" id="A0A0D1K6S2"/>
<gene>
    <name evidence="2" type="ORF">ab3b_02127</name>
</gene>
<keyword evidence="1" id="KW-0812">Transmembrane</keyword>
<accession>A0A0D1K6S2</accession>
<dbReference type="PATRIC" id="fig|137591.24.peg.2072"/>
<dbReference type="Proteomes" id="UP000032289">
    <property type="component" value="Unassembled WGS sequence"/>
</dbReference>
<name>A0A0D1K6S2_9LACO</name>
<dbReference type="PANTHER" id="PTHR39157">
    <property type="entry name" value="INTEGRAL MEMBRANE PROTEIN-RELATED"/>
    <property type="match status" value="1"/>
</dbReference>
<feature type="transmembrane region" description="Helical" evidence="1">
    <location>
        <begin position="92"/>
        <end position="113"/>
    </location>
</feature>
<protein>
    <submittedName>
        <fullName evidence="2">DoxX</fullName>
    </submittedName>
</protein>
<feature type="transmembrane region" description="Helical" evidence="1">
    <location>
        <begin position="119"/>
        <end position="139"/>
    </location>
</feature>
<sequence>MISWLRNNKVAMWILTIARVYLGTQWVIDGVEKVTAKGGFNAAGMINMALAKPVTNPEGHKAFPWYDWFLNLATNHGHSTGFFSFAVAWGELFVGLGLIFGTLTLAAAFFGMIMNFSYLGAGVVSVNPTFIFIEMFILMGGYNSARIGLDHWVTPFLRSKLPFLNNDIEISK</sequence>
<keyword evidence="1" id="KW-1133">Transmembrane helix</keyword>
<proteinExistence type="predicted"/>
<dbReference type="RefSeq" id="WP_043941849.1">
    <property type="nucleotide sequence ID" value="NZ_JWHT01000057.1"/>
</dbReference>
<evidence type="ECO:0000313" key="2">
    <source>
        <dbReference type="EMBL" id="KIU20669.1"/>
    </source>
</evidence>
<reference evidence="2 3" key="1">
    <citation type="journal article" date="2015" name="Microbiology (Mosc.)">
        <title>Genomics of the Weissella cibaria species with an examination of its metabolic traits.</title>
        <authorList>
            <person name="Lynch K.M."/>
            <person name="Lucid A."/>
            <person name="Arendt E.K."/>
            <person name="Sleator R.D."/>
            <person name="Lucey B."/>
            <person name="Coffey A."/>
        </authorList>
    </citation>
    <scope>NUCLEOTIDE SEQUENCE [LARGE SCALE GENOMIC DNA]</scope>
    <source>
        <strain evidence="2 3">AB3b</strain>
    </source>
</reference>
<comment type="caution">
    <text evidence="2">The sequence shown here is derived from an EMBL/GenBank/DDBJ whole genome shotgun (WGS) entry which is preliminary data.</text>
</comment>